<evidence type="ECO:0000313" key="1">
    <source>
        <dbReference type="EMBL" id="CUO13775.1"/>
    </source>
</evidence>
<evidence type="ECO:0000313" key="4">
    <source>
        <dbReference type="Proteomes" id="UP000366766"/>
    </source>
</evidence>
<evidence type="ECO:0000313" key="3">
    <source>
        <dbReference type="Proteomes" id="UP000095431"/>
    </source>
</evidence>
<name>A0A174CQ09_9FIRM</name>
<evidence type="ECO:0000313" key="2">
    <source>
        <dbReference type="EMBL" id="VUX65807.1"/>
    </source>
</evidence>
<dbReference type="RefSeq" id="WP_008703607.1">
    <property type="nucleotide sequence ID" value="NZ_CYZN01000011.1"/>
</dbReference>
<gene>
    <name evidence="2" type="ORF">BWLFYP14_02172</name>
    <name evidence="1" type="ORF">ERS852478_01961</name>
</gene>
<protein>
    <submittedName>
        <fullName evidence="1">Uncharacterized protein</fullName>
    </submittedName>
</protein>
<dbReference type="Proteomes" id="UP000095431">
    <property type="component" value="Unassembled WGS sequence"/>
</dbReference>
<reference evidence="1 3" key="1">
    <citation type="submission" date="2015-09" db="EMBL/GenBank/DDBJ databases">
        <authorList>
            <consortium name="Pathogen Informatics"/>
        </authorList>
    </citation>
    <scope>NUCLEOTIDE SEQUENCE [LARGE SCALE GENOMIC DNA]</scope>
    <source>
        <strain evidence="1 3">2789STDY5834863</strain>
    </source>
</reference>
<dbReference type="Proteomes" id="UP000366766">
    <property type="component" value="Unassembled WGS sequence"/>
</dbReference>
<dbReference type="EMBL" id="CABHOF010000039">
    <property type="protein sequence ID" value="VUX65807.1"/>
    <property type="molecule type" value="Genomic_DNA"/>
</dbReference>
<accession>A0A174CQ09</accession>
<reference evidence="2 4" key="2">
    <citation type="submission" date="2019-07" db="EMBL/GenBank/DDBJ databases">
        <authorList>
            <person name="Chang H.-W."/>
            <person name="Raman A."/>
            <person name="Venkatesh S."/>
            <person name="Gehrig J."/>
        </authorList>
    </citation>
    <scope>NUCLEOTIDE SEQUENCE [LARGE SCALE GENOMIC DNA]</scope>
    <source>
        <strain evidence="2">Blautia_wexlerae_LFYP_14</strain>
    </source>
</reference>
<dbReference type="EMBL" id="CYZN01000011">
    <property type="protein sequence ID" value="CUO13775.1"/>
    <property type="molecule type" value="Genomic_DNA"/>
</dbReference>
<dbReference type="AlphaFoldDB" id="A0A174CQ09"/>
<sequence>MAGFPYEIYYFSRNMEHVLHDRAENLTDDEKEDLAFDIADQYTDQLEKFLEYLHDDGFYVCGTYKDTWEFIMDGNNSLNRYCSYCNVAVFFEQLEIG</sequence>
<proteinExistence type="predicted"/>
<organism evidence="1 3">
    <name type="scientific">Blautia wexlerae</name>
    <dbReference type="NCBI Taxonomy" id="418240"/>
    <lineage>
        <taxon>Bacteria</taxon>
        <taxon>Bacillati</taxon>
        <taxon>Bacillota</taxon>
        <taxon>Clostridia</taxon>
        <taxon>Lachnospirales</taxon>
        <taxon>Lachnospiraceae</taxon>
        <taxon>Blautia</taxon>
    </lineage>
</organism>
<keyword evidence="4" id="KW-1185">Reference proteome</keyword>